<dbReference type="EMBL" id="KV417560">
    <property type="protein sequence ID" value="KZP19867.1"/>
    <property type="molecule type" value="Genomic_DNA"/>
</dbReference>
<evidence type="ECO:0000256" key="1">
    <source>
        <dbReference type="SAM" id="SignalP"/>
    </source>
</evidence>
<accession>A0A166IIS2</accession>
<keyword evidence="3" id="KW-1185">Reference proteome</keyword>
<feature type="signal peptide" evidence="1">
    <location>
        <begin position="1"/>
        <end position="30"/>
    </location>
</feature>
<evidence type="ECO:0000313" key="3">
    <source>
        <dbReference type="Proteomes" id="UP000076532"/>
    </source>
</evidence>
<sequence>MSIVSSAPRSTVHWILINSITVTLAHCACAIPGFLDSWPSWPSNTTLADTHSESQLAMPHPIICNCKTASLQMLRATARRRRAIKLTVLSFVPLVGLRVTGDCQCQARISKALLGSNSAGYRHWPWGGVTITMVGLHPYRYRRGFGCIDSIERWTTQIQRCLQMMVHA</sequence>
<gene>
    <name evidence="2" type="ORF">FIBSPDRAFT_555881</name>
</gene>
<evidence type="ECO:0000313" key="2">
    <source>
        <dbReference type="EMBL" id="KZP19867.1"/>
    </source>
</evidence>
<organism evidence="2 3">
    <name type="scientific">Athelia psychrophila</name>
    <dbReference type="NCBI Taxonomy" id="1759441"/>
    <lineage>
        <taxon>Eukaryota</taxon>
        <taxon>Fungi</taxon>
        <taxon>Dikarya</taxon>
        <taxon>Basidiomycota</taxon>
        <taxon>Agaricomycotina</taxon>
        <taxon>Agaricomycetes</taxon>
        <taxon>Agaricomycetidae</taxon>
        <taxon>Atheliales</taxon>
        <taxon>Atheliaceae</taxon>
        <taxon>Athelia</taxon>
    </lineage>
</organism>
<protein>
    <recommendedName>
        <fullName evidence="4">Secreted protein</fullName>
    </recommendedName>
</protein>
<evidence type="ECO:0008006" key="4">
    <source>
        <dbReference type="Google" id="ProtNLM"/>
    </source>
</evidence>
<feature type="chain" id="PRO_5007875290" description="Secreted protein" evidence="1">
    <location>
        <begin position="31"/>
        <end position="168"/>
    </location>
</feature>
<proteinExistence type="predicted"/>
<reference evidence="2 3" key="1">
    <citation type="journal article" date="2016" name="Mol. Biol. Evol.">
        <title>Comparative Genomics of Early-Diverging Mushroom-Forming Fungi Provides Insights into the Origins of Lignocellulose Decay Capabilities.</title>
        <authorList>
            <person name="Nagy L.G."/>
            <person name="Riley R."/>
            <person name="Tritt A."/>
            <person name="Adam C."/>
            <person name="Daum C."/>
            <person name="Floudas D."/>
            <person name="Sun H."/>
            <person name="Yadav J.S."/>
            <person name="Pangilinan J."/>
            <person name="Larsson K.H."/>
            <person name="Matsuura K."/>
            <person name="Barry K."/>
            <person name="Labutti K."/>
            <person name="Kuo R."/>
            <person name="Ohm R.A."/>
            <person name="Bhattacharya S.S."/>
            <person name="Shirouzu T."/>
            <person name="Yoshinaga Y."/>
            <person name="Martin F.M."/>
            <person name="Grigoriev I.V."/>
            <person name="Hibbett D.S."/>
        </authorList>
    </citation>
    <scope>NUCLEOTIDE SEQUENCE [LARGE SCALE GENOMIC DNA]</scope>
    <source>
        <strain evidence="2 3">CBS 109695</strain>
    </source>
</reference>
<keyword evidence="1" id="KW-0732">Signal</keyword>
<dbReference type="AlphaFoldDB" id="A0A166IIS2"/>
<dbReference type="Proteomes" id="UP000076532">
    <property type="component" value="Unassembled WGS sequence"/>
</dbReference>
<name>A0A166IIS2_9AGAM</name>